<dbReference type="RefSeq" id="WP_182848433.1">
    <property type="nucleotide sequence ID" value="NZ_BAAALP010000050.1"/>
</dbReference>
<dbReference type="EMBL" id="JACJIA010000016">
    <property type="protein sequence ID" value="MBA8956529.1"/>
    <property type="molecule type" value="Genomic_DNA"/>
</dbReference>
<dbReference type="AlphaFoldDB" id="A0A7W3LYE2"/>
<evidence type="ECO:0000313" key="3">
    <source>
        <dbReference type="Proteomes" id="UP000572680"/>
    </source>
</evidence>
<evidence type="ECO:0000259" key="1">
    <source>
        <dbReference type="Pfam" id="PF12728"/>
    </source>
</evidence>
<accession>A0A7W3LYE2</accession>
<feature type="domain" description="Helix-turn-helix" evidence="1">
    <location>
        <begin position="21"/>
        <end position="63"/>
    </location>
</feature>
<protein>
    <recommendedName>
        <fullName evidence="1">Helix-turn-helix domain-containing protein</fullName>
    </recommendedName>
</protein>
<dbReference type="Proteomes" id="UP000572680">
    <property type="component" value="Unassembled WGS sequence"/>
</dbReference>
<organism evidence="2 3">
    <name type="scientific">Actinomadura namibiensis</name>
    <dbReference type="NCBI Taxonomy" id="182080"/>
    <lineage>
        <taxon>Bacteria</taxon>
        <taxon>Bacillati</taxon>
        <taxon>Actinomycetota</taxon>
        <taxon>Actinomycetes</taxon>
        <taxon>Streptosporangiales</taxon>
        <taxon>Thermomonosporaceae</taxon>
        <taxon>Actinomadura</taxon>
    </lineage>
</organism>
<evidence type="ECO:0000313" key="2">
    <source>
        <dbReference type="EMBL" id="MBA8956529.1"/>
    </source>
</evidence>
<comment type="caution">
    <text evidence="2">The sequence shown here is derived from an EMBL/GenBank/DDBJ whole genome shotgun (WGS) entry which is preliminary data.</text>
</comment>
<dbReference type="Pfam" id="PF12728">
    <property type="entry name" value="HTH_17"/>
    <property type="match status" value="1"/>
</dbReference>
<gene>
    <name evidence="2" type="ORF">HNR61_008212</name>
</gene>
<proteinExistence type="predicted"/>
<dbReference type="InterPro" id="IPR041657">
    <property type="entry name" value="HTH_17"/>
</dbReference>
<keyword evidence="3" id="KW-1185">Reference proteome</keyword>
<reference evidence="2 3" key="1">
    <citation type="submission" date="2020-08" db="EMBL/GenBank/DDBJ databases">
        <title>Genomic Encyclopedia of Type Strains, Phase IV (KMG-IV): sequencing the most valuable type-strain genomes for metagenomic binning, comparative biology and taxonomic classification.</title>
        <authorList>
            <person name="Goeker M."/>
        </authorList>
    </citation>
    <scope>NUCLEOTIDE SEQUENCE [LARGE SCALE GENOMIC DNA]</scope>
    <source>
        <strain evidence="2 3">DSM 44197</strain>
    </source>
</reference>
<sequence>MEALSYADLAKLPSVVDLMTAAKALGLSRTYAYELAKEERFPCRVLRIGTCYRVPTADLLALLGAAQPRPGEAEHRSGAERQPPG</sequence>
<name>A0A7W3LYE2_ACTNM</name>